<gene>
    <name evidence="1" type="ORF">WMSIL1_LOCUS3297</name>
</gene>
<reference evidence="1 2" key="1">
    <citation type="submission" date="2019-07" db="EMBL/GenBank/DDBJ databases">
        <authorList>
            <person name="Jastrzebski P J."/>
            <person name="Paukszto L."/>
            <person name="Jastrzebski P J."/>
        </authorList>
    </citation>
    <scope>NUCLEOTIDE SEQUENCE [LARGE SCALE GENOMIC DNA]</scope>
    <source>
        <strain evidence="1 2">WMS-il1</strain>
    </source>
</reference>
<accession>A0A564Y868</accession>
<organism evidence="1 2">
    <name type="scientific">Hymenolepis diminuta</name>
    <name type="common">Rat tapeworm</name>
    <dbReference type="NCBI Taxonomy" id="6216"/>
    <lineage>
        <taxon>Eukaryota</taxon>
        <taxon>Metazoa</taxon>
        <taxon>Spiralia</taxon>
        <taxon>Lophotrochozoa</taxon>
        <taxon>Platyhelminthes</taxon>
        <taxon>Cestoda</taxon>
        <taxon>Eucestoda</taxon>
        <taxon>Cyclophyllidea</taxon>
        <taxon>Hymenolepididae</taxon>
        <taxon>Hymenolepis</taxon>
    </lineage>
</organism>
<protein>
    <submittedName>
        <fullName evidence="1">Uncharacterized protein</fullName>
    </submittedName>
</protein>
<dbReference type="Proteomes" id="UP000321570">
    <property type="component" value="Unassembled WGS sequence"/>
</dbReference>
<dbReference type="EMBL" id="CABIJS010000099">
    <property type="protein sequence ID" value="VUZ42733.1"/>
    <property type="molecule type" value="Genomic_DNA"/>
</dbReference>
<evidence type="ECO:0000313" key="2">
    <source>
        <dbReference type="Proteomes" id="UP000321570"/>
    </source>
</evidence>
<name>A0A564Y868_HYMDI</name>
<proteinExistence type="predicted"/>
<dbReference type="AlphaFoldDB" id="A0A564Y868"/>
<keyword evidence="2" id="KW-1185">Reference proteome</keyword>
<evidence type="ECO:0000313" key="1">
    <source>
        <dbReference type="EMBL" id="VUZ42733.1"/>
    </source>
</evidence>
<sequence length="107" mass="12137">MLGQYCPDCFSRTDIEAVTKVVDFHSLSEAQKTDSELHEFRNRTIPLQLKDIPLHTIPGLITCDVSTGMPRPFVPKAFRRRGSKTIIRHISTCLLLTLKRSSILLKS</sequence>